<proteinExistence type="predicted"/>
<feature type="signal peptide" evidence="2">
    <location>
        <begin position="1"/>
        <end position="29"/>
    </location>
</feature>
<dbReference type="RefSeq" id="WP_005058695.1">
    <property type="nucleotide sequence ID" value="NZ_CP014951.1"/>
</dbReference>
<evidence type="ECO:0000256" key="2">
    <source>
        <dbReference type="SAM" id="SignalP"/>
    </source>
</evidence>
<reference evidence="3 4" key="1">
    <citation type="submission" date="2015-03" db="EMBL/GenBank/DDBJ databases">
        <authorList>
            <person name="Murphy D."/>
        </authorList>
    </citation>
    <scope>NUCLEOTIDE SEQUENCE [LARGE SCALE GENOMIC DNA]</scope>
    <source>
        <strain evidence="3 4">PAP088</strain>
    </source>
</reference>
<dbReference type="AlphaFoldDB" id="A0A0U0ZTU5"/>
<evidence type="ECO:0000313" key="4">
    <source>
        <dbReference type="Proteomes" id="UP000045782"/>
    </source>
</evidence>
<dbReference type="EMBL" id="CSWP01000011">
    <property type="protein sequence ID" value="CPV69234.1"/>
    <property type="molecule type" value="Genomic_DNA"/>
</dbReference>
<sequence>MPKKKIAATAAGVAGALALAGFAAPTAAADPPGIPFVPGVPAPLPATPGSYTYIYNNFPAVAPATVDARGVKIAANADPAAGAAGLPGSKLGNSAHLANVLTSSSTRYGIQGGVNPAAPASTTGVQFGAGNENPALEDPHGQPPQSIAPIEAAAPTVMPGAPTPPVLESPDGQPPKAQEAPAGG</sequence>
<gene>
    <name evidence="3" type="ORF">ERS075579_04535</name>
</gene>
<dbReference type="Proteomes" id="UP000045782">
    <property type="component" value="Unassembled WGS sequence"/>
</dbReference>
<accession>A0A0U0ZTU5</accession>
<name>A0A0U0ZTU5_9MYCO</name>
<evidence type="ECO:0000256" key="1">
    <source>
        <dbReference type="SAM" id="MobiDB-lite"/>
    </source>
</evidence>
<protein>
    <submittedName>
        <fullName evidence="3">Uncharacterized protein</fullName>
    </submittedName>
</protein>
<feature type="region of interest" description="Disordered" evidence="1">
    <location>
        <begin position="121"/>
        <end position="184"/>
    </location>
</feature>
<feature type="chain" id="PRO_5015048109" evidence="2">
    <location>
        <begin position="30"/>
        <end position="184"/>
    </location>
</feature>
<evidence type="ECO:0000313" key="3">
    <source>
        <dbReference type="EMBL" id="CPV69234.1"/>
    </source>
</evidence>
<keyword evidence="2" id="KW-0732">Signal</keyword>
<organism evidence="3 4">
    <name type="scientific">Mycobacteroides abscessus</name>
    <dbReference type="NCBI Taxonomy" id="36809"/>
    <lineage>
        <taxon>Bacteria</taxon>
        <taxon>Bacillati</taxon>
        <taxon>Actinomycetota</taxon>
        <taxon>Actinomycetes</taxon>
        <taxon>Mycobacteriales</taxon>
        <taxon>Mycobacteriaceae</taxon>
        <taxon>Mycobacteroides</taxon>
    </lineage>
</organism>